<feature type="transmembrane region" description="Helical" evidence="5">
    <location>
        <begin position="248"/>
        <end position="269"/>
    </location>
</feature>
<dbReference type="GO" id="GO:0016020">
    <property type="term" value="C:membrane"/>
    <property type="evidence" value="ECO:0007669"/>
    <property type="project" value="UniProtKB-SubCell"/>
</dbReference>
<feature type="transmembrane region" description="Helical" evidence="5">
    <location>
        <begin position="129"/>
        <end position="148"/>
    </location>
</feature>
<dbReference type="EMBL" id="FMZZ01000015">
    <property type="protein sequence ID" value="SDD65271.1"/>
    <property type="molecule type" value="Genomic_DNA"/>
</dbReference>
<feature type="transmembrane region" description="Helical" evidence="5">
    <location>
        <begin position="219"/>
        <end position="239"/>
    </location>
</feature>
<comment type="subcellular location">
    <subcellularLocation>
        <location evidence="1">Membrane</location>
        <topology evidence="1">Multi-pass membrane protein</topology>
    </subcellularLocation>
</comment>
<evidence type="ECO:0000313" key="7">
    <source>
        <dbReference type="Proteomes" id="UP000199501"/>
    </source>
</evidence>
<dbReference type="STRING" id="1271860.SAMN05216174_1157"/>
<dbReference type="Proteomes" id="UP000199501">
    <property type="component" value="Unassembled WGS sequence"/>
</dbReference>
<feature type="transmembrane region" description="Helical" evidence="5">
    <location>
        <begin position="154"/>
        <end position="173"/>
    </location>
</feature>
<feature type="transmembrane region" description="Helical" evidence="5">
    <location>
        <begin position="97"/>
        <end position="117"/>
    </location>
</feature>
<keyword evidence="6" id="KW-0808">Transferase</keyword>
<gene>
    <name evidence="6" type="ORF">SAMN05216174_1157</name>
</gene>
<feature type="transmembrane region" description="Helical" evidence="5">
    <location>
        <begin position="72"/>
        <end position="91"/>
    </location>
</feature>
<dbReference type="Pfam" id="PF01040">
    <property type="entry name" value="UbiA"/>
    <property type="match status" value="1"/>
</dbReference>
<keyword evidence="7" id="KW-1185">Reference proteome</keyword>
<dbReference type="Gene3D" id="1.10.357.140">
    <property type="entry name" value="UbiA prenyltransferase"/>
    <property type="match status" value="1"/>
</dbReference>
<dbReference type="InterPro" id="IPR000537">
    <property type="entry name" value="UbiA_prenyltransferase"/>
</dbReference>
<dbReference type="Gene3D" id="1.20.120.1780">
    <property type="entry name" value="UbiA prenyltransferase"/>
    <property type="match status" value="1"/>
</dbReference>
<evidence type="ECO:0000256" key="1">
    <source>
        <dbReference type="ARBA" id="ARBA00004141"/>
    </source>
</evidence>
<keyword evidence="4 5" id="KW-0472">Membrane</keyword>
<evidence type="ECO:0000256" key="2">
    <source>
        <dbReference type="ARBA" id="ARBA00022692"/>
    </source>
</evidence>
<dbReference type="SUPFAM" id="SSF103473">
    <property type="entry name" value="MFS general substrate transporter"/>
    <property type="match status" value="1"/>
</dbReference>
<evidence type="ECO:0000256" key="4">
    <source>
        <dbReference type="ARBA" id="ARBA00023136"/>
    </source>
</evidence>
<reference evidence="7" key="1">
    <citation type="submission" date="2016-10" db="EMBL/GenBank/DDBJ databases">
        <authorList>
            <person name="Varghese N."/>
            <person name="Submissions S."/>
        </authorList>
    </citation>
    <scope>NUCLEOTIDE SEQUENCE [LARGE SCALE GENOMIC DNA]</scope>
    <source>
        <strain evidence="7">IBRC-M 10403</strain>
    </source>
</reference>
<keyword evidence="2 5" id="KW-0812">Transmembrane</keyword>
<keyword evidence="3 5" id="KW-1133">Transmembrane helix</keyword>
<evidence type="ECO:0000256" key="5">
    <source>
        <dbReference type="SAM" id="Phobius"/>
    </source>
</evidence>
<dbReference type="GO" id="GO:0016765">
    <property type="term" value="F:transferase activity, transferring alkyl or aryl (other than methyl) groups"/>
    <property type="evidence" value="ECO:0007669"/>
    <property type="project" value="InterPro"/>
</dbReference>
<sequence>MLLSLVRASHPEPVVGVTVAVVGLGAALGQVGWWLVALGAAVLTGQLSVGWLNDLVDADRDARVGRGRKPVAAGEVAASAVWVAVVAAAVGTVVLSLGFGAVAGAAHILAVVVAWAYNLRLKATVFSVVPYAVSFGLLVAFVTLGLPGPYPPPWWMVATASLLGCAAHFANVLPDFDDDRATGVHGLPHRLGAAGSRVAAAVLVLAASATLVAGLPTEAVPLGVAALAVAGAVTAVGLIRGQRPRSRAAFHAMLVVAVLDVAVLIAANLPG</sequence>
<accession>A0A1G6WHH8</accession>
<protein>
    <submittedName>
        <fullName evidence="6">4-hydroxybenzoate polyprenyltransferase</fullName>
    </submittedName>
</protein>
<evidence type="ECO:0000313" key="6">
    <source>
        <dbReference type="EMBL" id="SDD65271.1"/>
    </source>
</evidence>
<dbReference type="InterPro" id="IPR044878">
    <property type="entry name" value="UbiA_sf"/>
</dbReference>
<proteinExistence type="predicted"/>
<organism evidence="6 7">
    <name type="scientific">Actinokineospora iranica</name>
    <dbReference type="NCBI Taxonomy" id="1271860"/>
    <lineage>
        <taxon>Bacteria</taxon>
        <taxon>Bacillati</taxon>
        <taxon>Actinomycetota</taxon>
        <taxon>Actinomycetes</taxon>
        <taxon>Pseudonocardiales</taxon>
        <taxon>Pseudonocardiaceae</taxon>
        <taxon>Actinokineospora</taxon>
    </lineage>
</organism>
<dbReference type="AlphaFoldDB" id="A0A1G6WHH8"/>
<dbReference type="InterPro" id="IPR036259">
    <property type="entry name" value="MFS_trans_sf"/>
</dbReference>
<name>A0A1G6WHH8_9PSEU</name>
<evidence type="ECO:0000256" key="3">
    <source>
        <dbReference type="ARBA" id="ARBA00022989"/>
    </source>
</evidence>
<feature type="transmembrane region" description="Helical" evidence="5">
    <location>
        <begin position="194"/>
        <end position="213"/>
    </location>
</feature>